<organism evidence="2 3">
    <name type="scientific">Recurvomyces mirabilis</name>
    <dbReference type="NCBI Taxonomy" id="574656"/>
    <lineage>
        <taxon>Eukaryota</taxon>
        <taxon>Fungi</taxon>
        <taxon>Dikarya</taxon>
        <taxon>Ascomycota</taxon>
        <taxon>Pezizomycotina</taxon>
        <taxon>Dothideomycetes</taxon>
        <taxon>Dothideomycetidae</taxon>
        <taxon>Mycosphaerellales</taxon>
        <taxon>Teratosphaeriaceae</taxon>
        <taxon>Recurvomyces</taxon>
    </lineage>
</organism>
<feature type="compositionally biased region" description="Polar residues" evidence="1">
    <location>
        <begin position="262"/>
        <end position="282"/>
    </location>
</feature>
<feature type="region of interest" description="Disordered" evidence="1">
    <location>
        <begin position="1"/>
        <end position="29"/>
    </location>
</feature>
<feature type="region of interest" description="Disordered" evidence="1">
    <location>
        <begin position="257"/>
        <end position="282"/>
    </location>
</feature>
<dbReference type="EMBL" id="JAUTXT010000066">
    <property type="protein sequence ID" value="KAK3669957.1"/>
    <property type="molecule type" value="Genomic_DNA"/>
</dbReference>
<dbReference type="Proteomes" id="UP001274830">
    <property type="component" value="Unassembled WGS sequence"/>
</dbReference>
<proteinExistence type="predicted"/>
<evidence type="ECO:0000313" key="2">
    <source>
        <dbReference type="EMBL" id="KAK3669957.1"/>
    </source>
</evidence>
<keyword evidence="3" id="KW-1185">Reference proteome</keyword>
<protein>
    <submittedName>
        <fullName evidence="2">Uncharacterized protein</fullName>
    </submittedName>
</protein>
<feature type="region of interest" description="Disordered" evidence="1">
    <location>
        <begin position="217"/>
        <end position="236"/>
    </location>
</feature>
<sequence length="282" mass="31251">MSLPPPKRKRDDEEQEMTQARCKRSPEPPIITNEVDLMDIPAFVPQTISNADAERAKEAASSDPIVQLSDEDLENVAVIRRQRPSAKQYEATIETFIEQAMRKQFLLEPDHGPLAAMAYFDNIRAAALDKGAMQESAEQTCSWLVVGWQKRVAAWALLITGLVIDRLGRSIRSLSELQDISCDIATNAEQAGGIRTNDRLARSLFECIDDFQHETIDGTRTLPPSPPQSFGREVSQSGSLLGPLLEHLKDDAEAYGGHEQQVHPTTPSIGTQQQINAQLTTH</sequence>
<gene>
    <name evidence="2" type="ORF">LTR78_010129</name>
</gene>
<evidence type="ECO:0000256" key="1">
    <source>
        <dbReference type="SAM" id="MobiDB-lite"/>
    </source>
</evidence>
<comment type="caution">
    <text evidence="2">The sequence shown here is derived from an EMBL/GenBank/DDBJ whole genome shotgun (WGS) entry which is preliminary data.</text>
</comment>
<name>A0AAE0TQJ5_9PEZI</name>
<evidence type="ECO:0000313" key="3">
    <source>
        <dbReference type="Proteomes" id="UP001274830"/>
    </source>
</evidence>
<reference evidence="2" key="1">
    <citation type="submission" date="2023-07" db="EMBL/GenBank/DDBJ databases">
        <title>Black Yeasts Isolated from many extreme environments.</title>
        <authorList>
            <person name="Coleine C."/>
            <person name="Stajich J.E."/>
            <person name="Selbmann L."/>
        </authorList>
    </citation>
    <scope>NUCLEOTIDE SEQUENCE</scope>
    <source>
        <strain evidence="2">CCFEE 5485</strain>
    </source>
</reference>
<dbReference type="AlphaFoldDB" id="A0AAE0TQJ5"/>
<accession>A0AAE0TQJ5</accession>